<evidence type="ECO:0000256" key="6">
    <source>
        <dbReference type="ARBA" id="ARBA00023242"/>
    </source>
</evidence>
<gene>
    <name evidence="9" type="primary">LOC100900075</name>
</gene>
<dbReference type="Proteomes" id="UP000694867">
    <property type="component" value="Unplaced"/>
</dbReference>
<dbReference type="SMART" id="SM00088">
    <property type="entry name" value="PINT"/>
    <property type="match status" value="1"/>
</dbReference>
<evidence type="ECO:0000256" key="4">
    <source>
        <dbReference type="ARBA" id="ARBA00022490"/>
    </source>
</evidence>
<dbReference type="KEGG" id="goe:100900075"/>
<evidence type="ECO:0000256" key="5">
    <source>
        <dbReference type="ARBA" id="ARBA00022790"/>
    </source>
</evidence>
<protein>
    <submittedName>
        <fullName evidence="9">COP9 signalosome complex subunit 1</fullName>
    </submittedName>
</protein>
<keyword evidence="4" id="KW-0963">Cytoplasm</keyword>
<dbReference type="InterPro" id="IPR048624">
    <property type="entry name" value="CSN1_C"/>
</dbReference>
<dbReference type="Gene3D" id="1.25.40.570">
    <property type="match status" value="1"/>
</dbReference>
<dbReference type="PANTHER" id="PTHR14145:SF2">
    <property type="entry name" value="COP9 SIGNALOSOME COMPLEX SUBUNIT 1"/>
    <property type="match status" value="1"/>
</dbReference>
<evidence type="ECO:0000256" key="3">
    <source>
        <dbReference type="ARBA" id="ARBA00008793"/>
    </source>
</evidence>
<dbReference type="GO" id="GO:0005737">
    <property type="term" value="C:cytoplasm"/>
    <property type="evidence" value="ECO:0007669"/>
    <property type="project" value="UniProtKB-SubCell"/>
</dbReference>
<dbReference type="RefSeq" id="XP_003746672.1">
    <property type="nucleotide sequence ID" value="XM_003746624.1"/>
</dbReference>
<organism evidence="8 9">
    <name type="scientific">Galendromus occidentalis</name>
    <name type="common">western predatory mite</name>
    <dbReference type="NCBI Taxonomy" id="34638"/>
    <lineage>
        <taxon>Eukaryota</taxon>
        <taxon>Metazoa</taxon>
        <taxon>Ecdysozoa</taxon>
        <taxon>Arthropoda</taxon>
        <taxon>Chelicerata</taxon>
        <taxon>Arachnida</taxon>
        <taxon>Acari</taxon>
        <taxon>Parasitiformes</taxon>
        <taxon>Mesostigmata</taxon>
        <taxon>Gamasina</taxon>
        <taxon>Phytoseioidea</taxon>
        <taxon>Phytoseiidae</taxon>
        <taxon>Typhlodrominae</taxon>
        <taxon>Galendromus</taxon>
    </lineage>
</organism>
<comment type="subcellular location">
    <subcellularLocation>
        <location evidence="2">Cytoplasm</location>
    </subcellularLocation>
    <subcellularLocation>
        <location evidence="1">Nucleus</location>
    </subcellularLocation>
</comment>
<feature type="domain" description="PCI" evidence="7">
    <location>
        <begin position="267"/>
        <end position="432"/>
    </location>
</feature>
<evidence type="ECO:0000313" key="8">
    <source>
        <dbReference type="Proteomes" id="UP000694867"/>
    </source>
</evidence>
<dbReference type="Pfam" id="PF21151">
    <property type="entry name" value="CSN1_C"/>
    <property type="match status" value="1"/>
</dbReference>
<reference evidence="9" key="1">
    <citation type="submission" date="2025-08" db="UniProtKB">
        <authorList>
            <consortium name="RefSeq"/>
        </authorList>
    </citation>
    <scope>IDENTIFICATION</scope>
</reference>
<proteinExistence type="inferred from homology"/>
<sequence>MLPRVRSLELPHQVHHQEPMVVDEAEERPEEVVSVQSPTFDLEIYAAQYVGYAKLNRLLFIADRCPPMRIEALRLAMDHVKGTLNVNKYQVIFKKLCEALQDARSQGFPDSADVQDLPQIDTQWVDSRLKQVAVKTEKLDNDLKNYKANSIKESIRRGTDDLGDHYLDCGDLNNALRAFARARDYCTSGRHVIDYCLNVTRVSVYLQYWQHIESYVTKAENTPEFIEATSGSNEPGPNRDVVSPAIVNRFRCCKGLAHLASKKYKKAALHFLQINAYSCDFPDIMAAKDIAVYAGLCALASFNRAELSREIINQQNSKQFLELDPQLRDTIQYFYESRYGKCLALLDSIRDNLLLDIYLAPHVSSLYSLIRKRAWIQYFSPYISADMNRMASAFNTTVRQVEEEIMQLILDNQIQARIDSHNKIVHAKDVDQRTTTFQKCVEIGKELERKTRALMLRATLIKHHVIVKCPPRLTTTVAMNEDERKKRASAERVMKTEVSDSNQISWTVWTRNKHR</sequence>
<dbReference type="PANTHER" id="PTHR14145">
    <property type="entry name" value="26S PROTESOME SUBUNIT 6"/>
    <property type="match status" value="1"/>
</dbReference>
<dbReference type="InterPro" id="IPR019585">
    <property type="entry name" value="Rpn7/CSN1"/>
</dbReference>
<dbReference type="Pfam" id="PF01399">
    <property type="entry name" value="PCI"/>
    <property type="match status" value="1"/>
</dbReference>
<evidence type="ECO:0000256" key="1">
    <source>
        <dbReference type="ARBA" id="ARBA00004123"/>
    </source>
</evidence>
<accession>A0AAJ6QWU2</accession>
<dbReference type="AlphaFoldDB" id="A0AAJ6QWU2"/>
<dbReference type="Pfam" id="PF10602">
    <property type="entry name" value="RPN7"/>
    <property type="match status" value="1"/>
</dbReference>
<dbReference type="PROSITE" id="PS50250">
    <property type="entry name" value="PCI"/>
    <property type="match status" value="1"/>
</dbReference>
<dbReference type="InterPro" id="IPR045135">
    <property type="entry name" value="Rpn7_N"/>
</dbReference>
<dbReference type="GeneID" id="100900075"/>
<name>A0AAJ6QWU2_9ACAR</name>
<dbReference type="InterPro" id="IPR000717">
    <property type="entry name" value="PCI_dom"/>
</dbReference>
<dbReference type="InterPro" id="IPR036390">
    <property type="entry name" value="WH_DNA-bd_sf"/>
</dbReference>
<dbReference type="SUPFAM" id="SSF46785">
    <property type="entry name" value="Winged helix' DNA-binding domain"/>
    <property type="match status" value="1"/>
</dbReference>
<evidence type="ECO:0000256" key="2">
    <source>
        <dbReference type="ARBA" id="ARBA00004496"/>
    </source>
</evidence>
<evidence type="ECO:0000259" key="7">
    <source>
        <dbReference type="PROSITE" id="PS50250"/>
    </source>
</evidence>
<evidence type="ECO:0000313" key="9">
    <source>
        <dbReference type="RefSeq" id="XP_003746672.1"/>
    </source>
</evidence>
<keyword evidence="8" id="KW-1185">Reference proteome</keyword>
<keyword evidence="5" id="KW-0736">Signalosome</keyword>
<comment type="similarity">
    <text evidence="3">Belongs to the CSN1 family.</text>
</comment>
<dbReference type="GO" id="GO:0008180">
    <property type="term" value="C:COP9 signalosome"/>
    <property type="evidence" value="ECO:0007669"/>
    <property type="project" value="UniProtKB-KW"/>
</dbReference>
<keyword evidence="6" id="KW-0539">Nucleus</keyword>